<dbReference type="Proteomes" id="UP001147733">
    <property type="component" value="Unassembled WGS sequence"/>
</dbReference>
<accession>A0A9W9THT6</accession>
<keyword evidence="2" id="KW-1185">Reference proteome</keyword>
<protein>
    <submittedName>
        <fullName evidence="1">Uncharacterized protein</fullName>
    </submittedName>
</protein>
<sequence>MTSRDSDKSQADINSTLEVIVTLSPPEVTIDTTTGHNGVLPPYMASPSSTPSSINAAGIRDIFVPSADSFMFNIPWSGLDPSQFPGTEEKNLNFEARADAGSVSSWLDFGTL</sequence>
<dbReference type="RefSeq" id="XP_056497917.1">
    <property type="nucleotide sequence ID" value="XM_056648152.1"/>
</dbReference>
<dbReference type="AlphaFoldDB" id="A0A9W9THT6"/>
<evidence type="ECO:0000313" key="2">
    <source>
        <dbReference type="Proteomes" id="UP001147733"/>
    </source>
</evidence>
<comment type="caution">
    <text evidence="1">The sequence shown here is derived from an EMBL/GenBank/DDBJ whole genome shotgun (WGS) entry which is preliminary data.</text>
</comment>
<organism evidence="1 2">
    <name type="scientific">Penicillium citrinum</name>
    <dbReference type="NCBI Taxonomy" id="5077"/>
    <lineage>
        <taxon>Eukaryota</taxon>
        <taxon>Fungi</taxon>
        <taxon>Dikarya</taxon>
        <taxon>Ascomycota</taxon>
        <taxon>Pezizomycotina</taxon>
        <taxon>Eurotiomycetes</taxon>
        <taxon>Eurotiomycetidae</taxon>
        <taxon>Eurotiales</taxon>
        <taxon>Aspergillaceae</taxon>
        <taxon>Penicillium</taxon>
    </lineage>
</organism>
<name>A0A9W9THT6_PENCI</name>
<evidence type="ECO:0000313" key="1">
    <source>
        <dbReference type="EMBL" id="KAJ5222994.1"/>
    </source>
</evidence>
<dbReference type="GeneID" id="81387319"/>
<dbReference type="EMBL" id="JAPQKT010000008">
    <property type="protein sequence ID" value="KAJ5222994.1"/>
    <property type="molecule type" value="Genomic_DNA"/>
</dbReference>
<reference evidence="1" key="2">
    <citation type="journal article" date="2023" name="IMA Fungus">
        <title>Comparative genomic study of the Penicillium genus elucidates a diverse pangenome and 15 lateral gene transfer events.</title>
        <authorList>
            <person name="Petersen C."/>
            <person name="Sorensen T."/>
            <person name="Nielsen M.R."/>
            <person name="Sondergaard T.E."/>
            <person name="Sorensen J.L."/>
            <person name="Fitzpatrick D.A."/>
            <person name="Frisvad J.C."/>
            <person name="Nielsen K.L."/>
        </authorList>
    </citation>
    <scope>NUCLEOTIDE SEQUENCE</scope>
    <source>
        <strain evidence="1">IBT 23319</strain>
    </source>
</reference>
<gene>
    <name evidence="1" type="ORF">N7469_009234</name>
</gene>
<reference evidence="1" key="1">
    <citation type="submission" date="2022-11" db="EMBL/GenBank/DDBJ databases">
        <authorList>
            <person name="Petersen C."/>
        </authorList>
    </citation>
    <scope>NUCLEOTIDE SEQUENCE</scope>
    <source>
        <strain evidence="1">IBT 23319</strain>
    </source>
</reference>
<proteinExistence type="predicted"/>